<dbReference type="InterPro" id="IPR009218">
    <property type="entry name" value="HD_phosphohydro"/>
</dbReference>
<dbReference type="EMBL" id="JABBNB010000002">
    <property type="protein sequence ID" value="NMO00241.1"/>
    <property type="molecule type" value="Genomic_DNA"/>
</dbReference>
<name>A0A848KVN0_9ACTN</name>
<protein>
    <recommendedName>
        <fullName evidence="3">Metal-dependent HD superfamily phosphohydrolase</fullName>
    </recommendedName>
</protein>
<gene>
    <name evidence="1" type="ORF">HH308_03315</name>
</gene>
<dbReference type="Gene3D" id="1.10.3210.10">
    <property type="entry name" value="Hypothetical protein af1432"/>
    <property type="match status" value="1"/>
</dbReference>
<accession>A0A848KVN0</accession>
<dbReference type="PANTHER" id="PTHR21174">
    <property type="match status" value="1"/>
</dbReference>
<evidence type="ECO:0000313" key="1">
    <source>
        <dbReference type="EMBL" id="NMO00241.1"/>
    </source>
</evidence>
<evidence type="ECO:0000313" key="2">
    <source>
        <dbReference type="Proteomes" id="UP000550729"/>
    </source>
</evidence>
<dbReference type="SUPFAM" id="SSF109604">
    <property type="entry name" value="HD-domain/PDEase-like"/>
    <property type="match status" value="1"/>
</dbReference>
<evidence type="ECO:0008006" key="3">
    <source>
        <dbReference type="Google" id="ProtNLM"/>
    </source>
</evidence>
<organism evidence="1 2">
    <name type="scientific">Gordonia asplenii</name>
    <dbReference type="NCBI Taxonomy" id="2725283"/>
    <lineage>
        <taxon>Bacteria</taxon>
        <taxon>Bacillati</taxon>
        <taxon>Actinomycetota</taxon>
        <taxon>Actinomycetes</taxon>
        <taxon>Mycobacteriales</taxon>
        <taxon>Gordoniaceae</taxon>
        <taxon>Gordonia</taxon>
    </lineage>
</organism>
<reference evidence="1 2" key="1">
    <citation type="submission" date="2020-04" db="EMBL/GenBank/DDBJ databases">
        <title>Gordonia sp. nov. TBRC 11910.</title>
        <authorList>
            <person name="Suriyachadkun C."/>
        </authorList>
    </citation>
    <scope>NUCLEOTIDE SEQUENCE [LARGE SCALE GENOMIC DNA]</scope>
    <source>
        <strain evidence="1 2">TBRC 11910</strain>
    </source>
</reference>
<comment type="caution">
    <text evidence="1">The sequence shown here is derived from an EMBL/GenBank/DDBJ whole genome shotgun (WGS) entry which is preliminary data.</text>
</comment>
<keyword evidence="2" id="KW-1185">Reference proteome</keyword>
<dbReference type="AlphaFoldDB" id="A0A848KVN0"/>
<dbReference type="Proteomes" id="UP000550729">
    <property type="component" value="Unassembled WGS sequence"/>
</dbReference>
<dbReference type="PANTHER" id="PTHR21174:SF0">
    <property type="entry name" value="HD PHOSPHOHYDROLASE FAMILY PROTEIN-RELATED"/>
    <property type="match status" value="1"/>
</dbReference>
<dbReference type="PIRSF" id="PIRSF035170">
    <property type="entry name" value="HD_phosphohydro"/>
    <property type="match status" value="1"/>
</dbReference>
<sequence>MADYLTSAQSEDLLARWSQPHRRYHTVDHLNAVLAHLDTLAANGVAFDAEPVYLAAWFHDAIYEIGRSDNEAASAQLARDMLSDKPADVVDEVARLVEATTDHDVDPLDRNAAALSDADLAVLAGSPEQYDDYAALVREEYADVPDATFGPARAAVLDAMMSGGPIYATEYGRQNWEAVARDNVTSEITRLLTA</sequence>
<proteinExistence type="predicted"/>
<dbReference type="RefSeq" id="WP_170192746.1">
    <property type="nucleotide sequence ID" value="NZ_JABBNB010000002.1"/>
</dbReference>